<dbReference type="SUPFAM" id="SSF50346">
    <property type="entry name" value="PRC-barrel domain"/>
    <property type="match status" value="1"/>
</dbReference>
<reference evidence="3 4" key="1">
    <citation type="submission" date="2016-10" db="EMBL/GenBank/DDBJ databases">
        <authorList>
            <person name="de Groot N.N."/>
        </authorList>
    </citation>
    <scope>NUCLEOTIDE SEQUENCE [LARGE SCALE GENOMIC DNA]</scope>
    <source>
        <strain evidence="3 4">DSM 26515</strain>
    </source>
</reference>
<proteinExistence type="predicted"/>
<dbReference type="OrthoDB" id="286778at2"/>
<dbReference type="Pfam" id="PF05239">
    <property type="entry name" value="PRC"/>
    <property type="match status" value="1"/>
</dbReference>
<gene>
    <name evidence="3" type="ORF">SAMN04487997_1832</name>
</gene>
<protein>
    <submittedName>
        <fullName evidence="3">Sporulation protein YlmC, PRC-barrel domain family</fullName>
    </submittedName>
</protein>
<evidence type="ECO:0000256" key="1">
    <source>
        <dbReference type="SAM" id="MobiDB-lite"/>
    </source>
</evidence>
<dbReference type="Proteomes" id="UP000199420">
    <property type="component" value="Unassembled WGS sequence"/>
</dbReference>
<accession>A0A1H6U0U4</accession>
<dbReference type="PANTHER" id="PTHR36505:SF1">
    <property type="entry name" value="BLR1072 PROTEIN"/>
    <property type="match status" value="1"/>
</dbReference>
<dbReference type="STRING" id="529704.SAMN02927913_1892"/>
<feature type="region of interest" description="Disordered" evidence="1">
    <location>
        <begin position="1"/>
        <end position="22"/>
    </location>
</feature>
<evidence type="ECO:0000313" key="3">
    <source>
        <dbReference type="EMBL" id="SEI85923.1"/>
    </source>
</evidence>
<feature type="domain" description="PRC-barrel" evidence="2">
    <location>
        <begin position="25"/>
        <end position="99"/>
    </location>
</feature>
<organism evidence="3 4">
    <name type="scientific">Frateuria terrea</name>
    <dbReference type="NCBI Taxonomy" id="529704"/>
    <lineage>
        <taxon>Bacteria</taxon>
        <taxon>Pseudomonadati</taxon>
        <taxon>Pseudomonadota</taxon>
        <taxon>Gammaproteobacteria</taxon>
        <taxon>Lysobacterales</taxon>
        <taxon>Rhodanobacteraceae</taxon>
        <taxon>Frateuria</taxon>
    </lineage>
</organism>
<dbReference type="PANTHER" id="PTHR36505">
    <property type="entry name" value="BLR1072 PROTEIN"/>
    <property type="match status" value="1"/>
</dbReference>
<sequence>MTIQSTGYNTANTNRAGMGTGPVLASSTLNGENVRNASGEDLGEIKDLMIDTASGTIQYAVLSFGGWLGMGDKLFAVPWNSMRLDTENHCLVLDVLKDRLKDAPGFDKDHWPDFADTTFTNRISSYYH</sequence>
<keyword evidence="4" id="KW-1185">Reference proteome</keyword>
<evidence type="ECO:0000259" key="2">
    <source>
        <dbReference type="Pfam" id="PF05239"/>
    </source>
</evidence>
<name>A0A1H6U0U4_9GAMM</name>
<dbReference type="InterPro" id="IPR011033">
    <property type="entry name" value="PRC_barrel-like_sf"/>
</dbReference>
<dbReference type="Gene3D" id="2.30.30.240">
    <property type="entry name" value="PRC-barrel domain"/>
    <property type="match status" value="1"/>
</dbReference>
<dbReference type="EMBL" id="FNYC01000003">
    <property type="protein sequence ID" value="SEI85923.1"/>
    <property type="molecule type" value="Genomic_DNA"/>
</dbReference>
<dbReference type="AlphaFoldDB" id="A0A1H6U0U4"/>
<dbReference type="InterPro" id="IPR027275">
    <property type="entry name" value="PRC-brl_dom"/>
</dbReference>
<feature type="compositionally biased region" description="Polar residues" evidence="1">
    <location>
        <begin position="1"/>
        <end position="15"/>
    </location>
</feature>
<dbReference type="RefSeq" id="WP_091336234.1">
    <property type="nucleotide sequence ID" value="NZ_FNYC01000003.1"/>
</dbReference>
<evidence type="ECO:0000313" key="4">
    <source>
        <dbReference type="Proteomes" id="UP000199420"/>
    </source>
</evidence>